<comment type="caution">
    <text evidence="9">The sequence shown here is derived from an EMBL/GenBank/DDBJ whole genome shotgun (WGS) entry which is preliminary data.</text>
</comment>
<dbReference type="InterPro" id="IPR016169">
    <property type="entry name" value="FAD-bd_PCMH_sub2"/>
</dbReference>
<evidence type="ECO:0000256" key="7">
    <source>
        <dbReference type="SAM" id="SignalP"/>
    </source>
</evidence>
<evidence type="ECO:0000313" key="10">
    <source>
        <dbReference type="Proteomes" id="UP000433883"/>
    </source>
</evidence>
<dbReference type="InterPro" id="IPR012951">
    <property type="entry name" value="BBE"/>
</dbReference>
<comment type="cofactor">
    <cofactor evidence="1">
        <name>FAD</name>
        <dbReference type="ChEBI" id="CHEBI:57692"/>
    </cofactor>
</comment>
<feature type="region of interest" description="Disordered" evidence="6">
    <location>
        <begin position="419"/>
        <end position="441"/>
    </location>
</feature>
<dbReference type="Gene3D" id="3.30.465.10">
    <property type="match status" value="3"/>
</dbReference>
<evidence type="ECO:0000256" key="1">
    <source>
        <dbReference type="ARBA" id="ARBA00001974"/>
    </source>
</evidence>
<dbReference type="AlphaFoldDB" id="A0A8H3V5Y8"/>
<keyword evidence="7" id="KW-0732">Signal</keyword>
<evidence type="ECO:0000256" key="6">
    <source>
        <dbReference type="SAM" id="MobiDB-lite"/>
    </source>
</evidence>
<sequence length="601" mass="64654">MKSFALVLASLPLIAALNCRNIPGDAGWPSESNWKTQLPGSVARGAQKKYLHPDYRIEAKSVEDVIAAVKFASKYNVRLTAIHSGHDGLGRNDAPSGLLIGLENLTGMRVEEIFKPSAQGQPKVSPAPVAAAPAAAVPKGGMEGMAGMKRHGPEGDEPKTVSPPKAGAAPAGKAAYAVTLGAGMNTQDVNDKIAAQGIFTNGAEHGEVGVAGGWSQCGGHGPMTSAYGLGSDNVLEFQVVTADGQLKIANEVANPDLYWALRGGCGSTFGIVTQVTIRAYPSPKFTVTKFNINATTDDGLFEPMAYIHSVLPDLIDKGVQGYYLVFPKKFTAIFHTVGTLATADASKKLWEPVLAKVATYPSIQKESTIATYLDYPDYKTYYDATWGPAEGEHKKRSTNDNEMIHDWWTGEYVRRGERHSLRKRHGPGEEKSLPKGNGKVLGDGRLLDKETLQSPKLAAALKAAMPVKGMMRGVLVGGAIIRKSPTETSVHPSWRKAYASVWSDKDVKEMATLAKGMGAYINEASFNSSNWQDTFWGSNYPKLSQIKTKYDPNMVFYTTPGINAEQMMANEKGALCTAPEAMRKSAILFPPMGDNKNVKGR</sequence>
<dbReference type="InterPro" id="IPR050416">
    <property type="entry name" value="FAD-linked_Oxidoreductase"/>
</dbReference>
<dbReference type="PANTHER" id="PTHR42973:SF39">
    <property type="entry name" value="FAD-BINDING PCMH-TYPE DOMAIN-CONTAINING PROTEIN"/>
    <property type="match status" value="1"/>
</dbReference>
<dbReference type="InterPro" id="IPR036318">
    <property type="entry name" value="FAD-bd_PCMH-like_sf"/>
</dbReference>
<keyword evidence="3" id="KW-0285">Flavoprotein</keyword>
<dbReference type="PANTHER" id="PTHR42973">
    <property type="entry name" value="BINDING OXIDOREDUCTASE, PUTATIVE (AFU_ORTHOLOGUE AFUA_1G17690)-RELATED"/>
    <property type="match status" value="1"/>
</dbReference>
<reference evidence="9 10" key="1">
    <citation type="submission" date="2019-11" db="EMBL/GenBank/DDBJ databases">
        <title>Venturia inaequalis Genome Resource.</title>
        <authorList>
            <person name="Lichtner F.J."/>
        </authorList>
    </citation>
    <scope>NUCLEOTIDE SEQUENCE [LARGE SCALE GENOMIC DNA]</scope>
    <source>
        <strain evidence="9">Bline_iso_100314</strain>
    </source>
</reference>
<evidence type="ECO:0000259" key="8">
    <source>
        <dbReference type="PROSITE" id="PS51387"/>
    </source>
</evidence>
<evidence type="ECO:0000313" key="9">
    <source>
        <dbReference type="EMBL" id="KAE9983792.1"/>
    </source>
</evidence>
<dbReference type="EMBL" id="WNWQ01000024">
    <property type="protein sequence ID" value="KAE9983792.1"/>
    <property type="molecule type" value="Genomic_DNA"/>
</dbReference>
<evidence type="ECO:0000256" key="4">
    <source>
        <dbReference type="ARBA" id="ARBA00022827"/>
    </source>
</evidence>
<name>A0A8H3V5Y8_VENIN</name>
<dbReference type="Pfam" id="PF08031">
    <property type="entry name" value="BBE"/>
    <property type="match status" value="1"/>
</dbReference>
<accession>A0A8H3V5Y8</accession>
<feature type="domain" description="FAD-binding PCMH-type" evidence="8">
    <location>
        <begin position="49"/>
        <end position="282"/>
    </location>
</feature>
<gene>
    <name evidence="9" type="ORF">BLS_003708</name>
</gene>
<dbReference type="SUPFAM" id="SSF56176">
    <property type="entry name" value="FAD-binding/transporter-associated domain-like"/>
    <property type="match status" value="2"/>
</dbReference>
<dbReference type="InterPro" id="IPR016166">
    <property type="entry name" value="FAD-bd_PCMH"/>
</dbReference>
<dbReference type="Proteomes" id="UP000433883">
    <property type="component" value="Unassembled WGS sequence"/>
</dbReference>
<dbReference type="GO" id="GO:0016491">
    <property type="term" value="F:oxidoreductase activity"/>
    <property type="evidence" value="ECO:0007669"/>
    <property type="project" value="UniProtKB-KW"/>
</dbReference>
<evidence type="ECO:0000256" key="5">
    <source>
        <dbReference type="ARBA" id="ARBA00023002"/>
    </source>
</evidence>
<dbReference type="InterPro" id="IPR006094">
    <property type="entry name" value="Oxid_FAD_bind_N"/>
</dbReference>
<feature type="signal peptide" evidence="7">
    <location>
        <begin position="1"/>
        <end position="16"/>
    </location>
</feature>
<keyword evidence="4" id="KW-0274">FAD</keyword>
<evidence type="ECO:0000256" key="2">
    <source>
        <dbReference type="ARBA" id="ARBA00005466"/>
    </source>
</evidence>
<comment type="similarity">
    <text evidence="2">Belongs to the oxygen-dependent FAD-linked oxidoreductase family.</text>
</comment>
<protein>
    <recommendedName>
        <fullName evidence="8">FAD-binding PCMH-type domain-containing protein</fullName>
    </recommendedName>
</protein>
<dbReference type="GO" id="GO:0071949">
    <property type="term" value="F:FAD binding"/>
    <property type="evidence" value="ECO:0007669"/>
    <property type="project" value="InterPro"/>
</dbReference>
<organism evidence="9 10">
    <name type="scientific">Venturia inaequalis</name>
    <name type="common">Apple scab fungus</name>
    <dbReference type="NCBI Taxonomy" id="5025"/>
    <lineage>
        <taxon>Eukaryota</taxon>
        <taxon>Fungi</taxon>
        <taxon>Dikarya</taxon>
        <taxon>Ascomycota</taxon>
        <taxon>Pezizomycotina</taxon>
        <taxon>Dothideomycetes</taxon>
        <taxon>Pleosporomycetidae</taxon>
        <taxon>Venturiales</taxon>
        <taxon>Venturiaceae</taxon>
        <taxon>Venturia</taxon>
    </lineage>
</organism>
<dbReference type="Pfam" id="PF01565">
    <property type="entry name" value="FAD_binding_4"/>
    <property type="match status" value="1"/>
</dbReference>
<proteinExistence type="inferred from homology"/>
<feature type="chain" id="PRO_5034937705" description="FAD-binding PCMH-type domain-containing protein" evidence="7">
    <location>
        <begin position="17"/>
        <end position="601"/>
    </location>
</feature>
<keyword evidence="5" id="KW-0560">Oxidoreductase</keyword>
<evidence type="ECO:0000256" key="3">
    <source>
        <dbReference type="ARBA" id="ARBA00022630"/>
    </source>
</evidence>
<dbReference type="PROSITE" id="PS51387">
    <property type="entry name" value="FAD_PCMH"/>
    <property type="match status" value="1"/>
</dbReference>